<feature type="transmembrane region" description="Helical" evidence="8">
    <location>
        <begin position="411"/>
        <end position="428"/>
    </location>
</feature>
<feature type="transmembrane region" description="Helical" evidence="8">
    <location>
        <begin position="640"/>
        <end position="662"/>
    </location>
</feature>
<feature type="transmembrane region" description="Helical" evidence="8">
    <location>
        <begin position="440"/>
        <end position="459"/>
    </location>
</feature>
<feature type="transmembrane region" description="Helical" evidence="8">
    <location>
        <begin position="614"/>
        <end position="634"/>
    </location>
</feature>
<feature type="transmembrane region" description="Helical" evidence="8">
    <location>
        <begin position="526"/>
        <end position="546"/>
    </location>
</feature>
<sequence length="848" mass="96473">MISRLILVLLIFSMTCNFLLAQDTINNASIDSIAQDSSRSLISKIESIDSLFIIPDSLESVPSRKTTDIGKVFSEIINRAQLNAIALNQIKMELSEPLDTLEMSDKLPSIRAFANTLKEKSTAAEGQHNLRYLQGMENLIDIVSDINSQFAEDVKDRIEVLTDVGERLVQIKTDTVFNLSLRDTTLIPAINHELNLLRQSIHTIDSSFLAQEIIVARFQAKISSNTVTFLELQQLINSERKQLEHKIWTKEIGYPWEPSHFDDTTTFNQVIKDSILLNSGLLLIYIQRFPIIFSLAIFLTFGLYLIFKRVLKKISDEKEFANLILQRVEYFDKHTFWSTLICLLPFFLISFNSPPLVFVSILSLLLVIGSTFLVKNQFGKTFHRYWVLFLVPYILLAYSGLHWKIAYQERWYIMFSSIIFILMGYLVWKDVKDKEFAGAGLLKLVALFMILLEVFGLAANILGRFNLAKIYTVTGVVSFYRAVGLYLFVQACLEAVYLLIEYSKKENDGFTSYFDFQDLQKRMKGGLSIVATIFWIYGVLWNLGYFDQLFSSMVDFLSKTRVLGDTEFEFGSILLFLFILYISTFLANNIAYFASIKDQKNAHSRKQRLGSSVLLIRLAVLIVGFFIGMTAAKIPFDKIAIVLGALSVGIGFGLQTIINNLVSGIILAFERPIQIGDEIQVGQNSGTVKDVGIRASKIRAYDGSEIIVPNGDLLSQSLINWTLSDKKRRVELIIGVGYGSDMKLVKSILENILQESDVLKVPNPRVYMQTFNDNSVDFRVLFWVENMDVWLDCRSTVMTAIFEKFAENGIEIPFPKRDLYIKSLPGNWKETISKPNEEISPDDSEPKE</sequence>
<keyword evidence="13" id="KW-1185">Reference proteome</keyword>
<feature type="transmembrane region" description="Helical" evidence="8">
    <location>
        <begin position="573"/>
        <end position="594"/>
    </location>
</feature>
<dbReference type="InterPro" id="IPR023408">
    <property type="entry name" value="MscS_beta-dom_sf"/>
</dbReference>
<dbReference type="SUPFAM" id="SSF82689">
    <property type="entry name" value="Mechanosensitive channel protein MscS (YggB), C-terminal domain"/>
    <property type="match status" value="1"/>
</dbReference>
<keyword evidence="4 8" id="KW-0812">Transmembrane</keyword>
<feature type="transmembrane region" description="Helical" evidence="8">
    <location>
        <begin position="479"/>
        <end position="500"/>
    </location>
</feature>
<evidence type="ECO:0000256" key="4">
    <source>
        <dbReference type="ARBA" id="ARBA00022692"/>
    </source>
</evidence>
<feature type="domain" description="Mechanosensitive ion channel MscS" evidence="10">
    <location>
        <begin position="656"/>
        <end position="722"/>
    </location>
</feature>
<dbReference type="Gene3D" id="3.30.70.100">
    <property type="match status" value="1"/>
</dbReference>
<dbReference type="InterPro" id="IPR006685">
    <property type="entry name" value="MscS_channel_2nd"/>
</dbReference>
<evidence type="ECO:0000256" key="2">
    <source>
        <dbReference type="ARBA" id="ARBA00008017"/>
    </source>
</evidence>
<dbReference type="PANTHER" id="PTHR30347:SF1">
    <property type="entry name" value="MECHANOSENSITIVE CHANNEL MSCK"/>
    <property type="match status" value="1"/>
</dbReference>
<evidence type="ECO:0000259" key="10">
    <source>
        <dbReference type="Pfam" id="PF00924"/>
    </source>
</evidence>
<accession>A0ABY6ML32</accession>
<dbReference type="PANTHER" id="PTHR30347">
    <property type="entry name" value="POTASSIUM CHANNEL RELATED"/>
    <property type="match status" value="1"/>
</dbReference>
<dbReference type="InterPro" id="IPR011066">
    <property type="entry name" value="MscS_channel_C_sf"/>
</dbReference>
<dbReference type="InterPro" id="IPR010920">
    <property type="entry name" value="LSM_dom_sf"/>
</dbReference>
<evidence type="ECO:0000256" key="6">
    <source>
        <dbReference type="ARBA" id="ARBA00023136"/>
    </source>
</evidence>
<comment type="similarity">
    <text evidence="2">Belongs to the MscS (TC 1.A.23) family.</text>
</comment>
<evidence type="ECO:0000256" key="8">
    <source>
        <dbReference type="SAM" id="Phobius"/>
    </source>
</evidence>
<dbReference type="EMBL" id="CP110226">
    <property type="protein sequence ID" value="UZD24477.1"/>
    <property type="molecule type" value="Genomic_DNA"/>
</dbReference>
<evidence type="ECO:0000256" key="9">
    <source>
        <dbReference type="SAM" id="SignalP"/>
    </source>
</evidence>
<dbReference type="RefSeq" id="WP_264811189.1">
    <property type="nucleotide sequence ID" value="NZ_CP110226.1"/>
</dbReference>
<feature type="transmembrane region" description="Helical" evidence="8">
    <location>
        <begin position="357"/>
        <end position="374"/>
    </location>
</feature>
<organism evidence="12 13">
    <name type="scientific">Algoriphagus halophytocola</name>
    <dbReference type="NCBI Taxonomy" id="2991499"/>
    <lineage>
        <taxon>Bacteria</taxon>
        <taxon>Pseudomonadati</taxon>
        <taxon>Bacteroidota</taxon>
        <taxon>Cytophagia</taxon>
        <taxon>Cytophagales</taxon>
        <taxon>Cyclobacteriaceae</taxon>
        <taxon>Algoriphagus</taxon>
    </lineage>
</organism>
<evidence type="ECO:0000256" key="7">
    <source>
        <dbReference type="SAM" id="MobiDB-lite"/>
    </source>
</evidence>
<feature type="signal peptide" evidence="9">
    <location>
        <begin position="1"/>
        <end position="21"/>
    </location>
</feature>
<dbReference type="Pfam" id="PF00924">
    <property type="entry name" value="MS_channel_2nd"/>
    <property type="match status" value="1"/>
</dbReference>
<reference evidence="12" key="1">
    <citation type="submission" date="2022-10" db="EMBL/GenBank/DDBJ databases">
        <title>Algoriphagus sp. a novel bacteria isolate from halophytes salicornia europaea.</title>
        <authorList>
            <person name="Peng Y."/>
            <person name="Jiang L."/>
            <person name="Lee J."/>
        </authorList>
    </citation>
    <scope>NUCLEOTIDE SEQUENCE</scope>
    <source>
        <strain evidence="12">TR-M5</strain>
    </source>
</reference>
<feature type="transmembrane region" description="Helical" evidence="8">
    <location>
        <begin position="334"/>
        <end position="351"/>
    </location>
</feature>
<keyword evidence="6 8" id="KW-0472">Membrane</keyword>
<evidence type="ECO:0000256" key="1">
    <source>
        <dbReference type="ARBA" id="ARBA00004651"/>
    </source>
</evidence>
<dbReference type="PROSITE" id="PS01246">
    <property type="entry name" value="UPF0003"/>
    <property type="match status" value="1"/>
</dbReference>
<dbReference type="InterPro" id="IPR052702">
    <property type="entry name" value="MscS-like_channel"/>
</dbReference>
<dbReference type="Gene3D" id="2.30.30.60">
    <property type="match status" value="1"/>
</dbReference>
<dbReference type="InterPro" id="IPR006686">
    <property type="entry name" value="MscS_channel_CS"/>
</dbReference>
<keyword evidence="9" id="KW-0732">Signal</keyword>
<feature type="transmembrane region" description="Helical" evidence="8">
    <location>
        <begin position="386"/>
        <end position="405"/>
    </location>
</feature>
<feature type="transmembrane region" description="Helical" evidence="8">
    <location>
        <begin position="289"/>
        <end position="307"/>
    </location>
</feature>
<keyword evidence="3" id="KW-1003">Cell membrane</keyword>
<feature type="chain" id="PRO_5046408001" evidence="9">
    <location>
        <begin position="22"/>
        <end position="848"/>
    </location>
</feature>
<evidence type="ECO:0000259" key="11">
    <source>
        <dbReference type="Pfam" id="PF21082"/>
    </source>
</evidence>
<name>A0ABY6ML32_9BACT</name>
<protein>
    <submittedName>
        <fullName evidence="12">Mechanosensitive ion channel</fullName>
    </submittedName>
</protein>
<feature type="region of interest" description="Disordered" evidence="7">
    <location>
        <begin position="829"/>
        <end position="848"/>
    </location>
</feature>
<proteinExistence type="inferred from homology"/>
<dbReference type="Pfam" id="PF21082">
    <property type="entry name" value="MS_channel_3rd"/>
    <property type="match status" value="1"/>
</dbReference>
<feature type="domain" description="Mechanosensitive ion channel MscS C-terminal" evidence="11">
    <location>
        <begin position="730"/>
        <end position="812"/>
    </location>
</feature>
<evidence type="ECO:0000256" key="3">
    <source>
        <dbReference type="ARBA" id="ARBA00022475"/>
    </source>
</evidence>
<dbReference type="SUPFAM" id="SSF50182">
    <property type="entry name" value="Sm-like ribonucleoproteins"/>
    <property type="match status" value="1"/>
</dbReference>
<evidence type="ECO:0000313" key="13">
    <source>
        <dbReference type="Proteomes" id="UP001163156"/>
    </source>
</evidence>
<keyword evidence="5 8" id="KW-1133">Transmembrane helix</keyword>
<comment type="subcellular location">
    <subcellularLocation>
        <location evidence="1">Cell membrane</location>
        <topology evidence="1">Multi-pass membrane protein</topology>
    </subcellularLocation>
</comment>
<dbReference type="Proteomes" id="UP001163156">
    <property type="component" value="Chromosome"/>
</dbReference>
<dbReference type="InterPro" id="IPR049278">
    <property type="entry name" value="MS_channel_C"/>
</dbReference>
<evidence type="ECO:0000313" key="12">
    <source>
        <dbReference type="EMBL" id="UZD24477.1"/>
    </source>
</evidence>
<gene>
    <name evidence="12" type="ORF">OM944_08230</name>
</gene>
<dbReference type="Gene3D" id="1.10.287.1260">
    <property type="match status" value="1"/>
</dbReference>
<dbReference type="SUPFAM" id="SSF82861">
    <property type="entry name" value="Mechanosensitive channel protein MscS (YggB), transmembrane region"/>
    <property type="match status" value="1"/>
</dbReference>
<feature type="compositionally biased region" description="Acidic residues" evidence="7">
    <location>
        <begin position="839"/>
        <end position="848"/>
    </location>
</feature>
<evidence type="ECO:0000256" key="5">
    <source>
        <dbReference type="ARBA" id="ARBA00022989"/>
    </source>
</evidence>
<dbReference type="InterPro" id="IPR011014">
    <property type="entry name" value="MscS_channel_TM-2"/>
</dbReference>